<feature type="compositionally biased region" description="Basic and acidic residues" evidence="1">
    <location>
        <begin position="15"/>
        <end position="27"/>
    </location>
</feature>
<comment type="caution">
    <text evidence="2">The sequence shown here is derived from an EMBL/GenBank/DDBJ whole genome shotgun (WGS) entry which is preliminary data.</text>
</comment>
<evidence type="ECO:0000313" key="3">
    <source>
        <dbReference type="Proteomes" id="UP000652761"/>
    </source>
</evidence>
<dbReference type="EMBL" id="NMUH01004702">
    <property type="protein sequence ID" value="MQM10549.1"/>
    <property type="molecule type" value="Genomic_DNA"/>
</dbReference>
<accession>A0A843WL63</accession>
<evidence type="ECO:0000256" key="1">
    <source>
        <dbReference type="SAM" id="MobiDB-lite"/>
    </source>
</evidence>
<dbReference type="AlphaFoldDB" id="A0A843WL63"/>
<protein>
    <submittedName>
        <fullName evidence="2">Uncharacterized protein</fullName>
    </submittedName>
</protein>
<evidence type="ECO:0000313" key="2">
    <source>
        <dbReference type="EMBL" id="MQM10549.1"/>
    </source>
</evidence>
<feature type="compositionally biased region" description="Polar residues" evidence="1">
    <location>
        <begin position="28"/>
        <end position="37"/>
    </location>
</feature>
<gene>
    <name evidence="2" type="ORF">Taro_043443</name>
</gene>
<organism evidence="2 3">
    <name type="scientific">Colocasia esculenta</name>
    <name type="common">Wild taro</name>
    <name type="synonym">Arum esculentum</name>
    <dbReference type="NCBI Taxonomy" id="4460"/>
    <lineage>
        <taxon>Eukaryota</taxon>
        <taxon>Viridiplantae</taxon>
        <taxon>Streptophyta</taxon>
        <taxon>Embryophyta</taxon>
        <taxon>Tracheophyta</taxon>
        <taxon>Spermatophyta</taxon>
        <taxon>Magnoliopsida</taxon>
        <taxon>Liliopsida</taxon>
        <taxon>Araceae</taxon>
        <taxon>Aroideae</taxon>
        <taxon>Colocasieae</taxon>
        <taxon>Colocasia</taxon>
    </lineage>
</organism>
<dbReference type="Proteomes" id="UP000652761">
    <property type="component" value="Unassembled WGS sequence"/>
</dbReference>
<proteinExistence type="predicted"/>
<feature type="region of interest" description="Disordered" evidence="1">
    <location>
        <begin position="1"/>
        <end position="39"/>
    </location>
</feature>
<sequence length="100" mass="11692">MDEERLLGRSVQHMGRREMARNLHNNESESGYQSKDQQAYKWESYSQQMTEKYTGEDEQPQLDDLEVWVAASSAPKKGHVYGYGHEQGVIWRLDLWLTGD</sequence>
<reference evidence="2" key="1">
    <citation type="submission" date="2017-07" db="EMBL/GenBank/DDBJ databases">
        <title>Taro Niue Genome Assembly and Annotation.</title>
        <authorList>
            <person name="Atibalentja N."/>
            <person name="Keating K."/>
            <person name="Fields C.J."/>
        </authorList>
    </citation>
    <scope>NUCLEOTIDE SEQUENCE</scope>
    <source>
        <strain evidence="2">Niue_2</strain>
        <tissue evidence="2">Leaf</tissue>
    </source>
</reference>
<keyword evidence="3" id="KW-1185">Reference proteome</keyword>
<name>A0A843WL63_COLES</name>